<comment type="caution">
    <text evidence="3">The sequence shown here is derived from an EMBL/GenBank/DDBJ whole genome shotgun (WGS) entry which is preliminary data.</text>
</comment>
<dbReference type="RefSeq" id="WP_342353279.1">
    <property type="nucleotide sequence ID" value="NZ_QGGG01000011.1"/>
</dbReference>
<dbReference type="InterPro" id="IPR012495">
    <property type="entry name" value="TadE-like_dom"/>
</dbReference>
<keyword evidence="1" id="KW-0472">Membrane</keyword>
<feature type="domain" description="TadE-like" evidence="2">
    <location>
        <begin position="21"/>
        <end position="57"/>
    </location>
</feature>
<evidence type="ECO:0000313" key="4">
    <source>
        <dbReference type="Proteomes" id="UP000245396"/>
    </source>
</evidence>
<protein>
    <submittedName>
        <fullName evidence="3">Flp pilus assembly protein TadG</fullName>
    </submittedName>
</protein>
<keyword evidence="1" id="KW-0812">Transmembrane</keyword>
<feature type="transmembrane region" description="Helical" evidence="1">
    <location>
        <begin position="21"/>
        <end position="40"/>
    </location>
</feature>
<keyword evidence="4" id="KW-1185">Reference proteome</keyword>
<evidence type="ECO:0000313" key="3">
    <source>
        <dbReference type="EMBL" id="PWJ80937.1"/>
    </source>
</evidence>
<dbReference type="AlphaFoldDB" id="A0A316C023"/>
<dbReference type="Proteomes" id="UP000245396">
    <property type="component" value="Unassembled WGS sequence"/>
</dbReference>
<dbReference type="STRING" id="1192868.GCA_000304395_03082"/>
<dbReference type="Pfam" id="PF07811">
    <property type="entry name" value="TadE"/>
    <property type="match status" value="1"/>
</dbReference>
<reference evidence="3 4" key="1">
    <citation type="submission" date="2018-05" db="EMBL/GenBank/DDBJ databases">
        <title>Genomic Encyclopedia of Type Strains, Phase IV (KMG-IV): sequencing the most valuable type-strain genomes for metagenomic binning, comparative biology and taxonomic classification.</title>
        <authorList>
            <person name="Goeker M."/>
        </authorList>
    </citation>
    <scope>NUCLEOTIDE SEQUENCE [LARGE SCALE GENOMIC DNA]</scope>
    <source>
        <strain evidence="3 4">DSM 6986</strain>
    </source>
</reference>
<sequence length="203" mass="22524">MGTAIAWLGRKLPRFLADRRGVGAIEFALIAPLLLALYFLSAEFSMGFETDKRVDRVGSMVADLITQKPSIKKTEVEEIMKLANTLLQPYDRSSPKVVVTAIQMSGDPSPTVQVSWSRQMVDGTFSEPFKKDTITTIPEDLRIPNAFVIRVSSSLEYKPLITWSAEQKKTLGLGGAFDNISMSDTYYLRPRMTSTIACNDCSS</sequence>
<accession>A0A316C023</accession>
<organism evidence="3 4">
    <name type="scientific">Pseudaminobacter salicylatoxidans</name>
    <dbReference type="NCBI Taxonomy" id="93369"/>
    <lineage>
        <taxon>Bacteria</taxon>
        <taxon>Pseudomonadati</taxon>
        <taxon>Pseudomonadota</taxon>
        <taxon>Alphaproteobacteria</taxon>
        <taxon>Hyphomicrobiales</taxon>
        <taxon>Phyllobacteriaceae</taxon>
        <taxon>Pseudaminobacter</taxon>
    </lineage>
</organism>
<evidence type="ECO:0000256" key="1">
    <source>
        <dbReference type="SAM" id="Phobius"/>
    </source>
</evidence>
<keyword evidence="1" id="KW-1133">Transmembrane helix</keyword>
<dbReference type="EMBL" id="QGGG01000011">
    <property type="protein sequence ID" value="PWJ80937.1"/>
    <property type="molecule type" value="Genomic_DNA"/>
</dbReference>
<gene>
    <name evidence="3" type="ORF">C7441_11158</name>
</gene>
<evidence type="ECO:0000259" key="2">
    <source>
        <dbReference type="Pfam" id="PF07811"/>
    </source>
</evidence>
<proteinExistence type="predicted"/>
<name>A0A316C023_PSESE</name>